<dbReference type="AlphaFoldDB" id="A0A9J6FES3"/>
<sequence length="90" mass="10050">MQMLGEFTSSSSFLLLRFRSDDNINAKGFSAAYSATVPAGEGGGDAEDSSLQQQQQRSPMLPPYAVSSFAEARAPRHHHHRDRKLRLHRH</sequence>
<dbReference type="Proteomes" id="UP000821853">
    <property type="component" value="Chromosome 1"/>
</dbReference>
<feature type="region of interest" description="Disordered" evidence="1">
    <location>
        <begin position="35"/>
        <end position="90"/>
    </location>
</feature>
<comment type="caution">
    <text evidence="2">The sequence shown here is derived from an EMBL/GenBank/DDBJ whole genome shotgun (WGS) entry which is preliminary data.</text>
</comment>
<reference evidence="2 3" key="1">
    <citation type="journal article" date="2020" name="Cell">
        <title>Large-Scale Comparative Analyses of Tick Genomes Elucidate Their Genetic Diversity and Vector Capacities.</title>
        <authorList>
            <consortium name="Tick Genome and Microbiome Consortium (TIGMIC)"/>
            <person name="Jia N."/>
            <person name="Wang J."/>
            <person name="Shi W."/>
            <person name="Du L."/>
            <person name="Sun Y."/>
            <person name="Zhan W."/>
            <person name="Jiang J.F."/>
            <person name="Wang Q."/>
            <person name="Zhang B."/>
            <person name="Ji P."/>
            <person name="Bell-Sakyi L."/>
            <person name="Cui X.M."/>
            <person name="Yuan T.T."/>
            <person name="Jiang B.G."/>
            <person name="Yang W.F."/>
            <person name="Lam T.T."/>
            <person name="Chang Q.C."/>
            <person name="Ding S.J."/>
            <person name="Wang X.J."/>
            <person name="Zhu J.G."/>
            <person name="Ruan X.D."/>
            <person name="Zhao L."/>
            <person name="Wei J.T."/>
            <person name="Ye R.Z."/>
            <person name="Que T.C."/>
            <person name="Du C.H."/>
            <person name="Zhou Y.H."/>
            <person name="Cheng J.X."/>
            <person name="Dai P.F."/>
            <person name="Guo W.B."/>
            <person name="Han X.H."/>
            <person name="Huang E.J."/>
            <person name="Li L.F."/>
            <person name="Wei W."/>
            <person name="Gao Y.C."/>
            <person name="Liu J.Z."/>
            <person name="Shao H.Z."/>
            <person name="Wang X."/>
            <person name="Wang C.C."/>
            <person name="Yang T.C."/>
            <person name="Huo Q.B."/>
            <person name="Li W."/>
            <person name="Chen H.Y."/>
            <person name="Chen S.E."/>
            <person name="Zhou L.G."/>
            <person name="Ni X.B."/>
            <person name="Tian J.H."/>
            <person name="Sheng Y."/>
            <person name="Liu T."/>
            <person name="Pan Y.S."/>
            <person name="Xia L.Y."/>
            <person name="Li J."/>
            <person name="Zhao F."/>
            <person name="Cao W.C."/>
        </authorList>
    </citation>
    <scope>NUCLEOTIDE SEQUENCE [LARGE SCALE GENOMIC DNA]</scope>
    <source>
        <strain evidence="2">HaeL-2018</strain>
    </source>
</reference>
<protein>
    <recommendedName>
        <fullName evidence="4">CUB domain-containing protein</fullName>
    </recommendedName>
</protein>
<evidence type="ECO:0000256" key="1">
    <source>
        <dbReference type="SAM" id="MobiDB-lite"/>
    </source>
</evidence>
<organism evidence="2 3">
    <name type="scientific">Haemaphysalis longicornis</name>
    <name type="common">Bush tick</name>
    <dbReference type="NCBI Taxonomy" id="44386"/>
    <lineage>
        <taxon>Eukaryota</taxon>
        <taxon>Metazoa</taxon>
        <taxon>Ecdysozoa</taxon>
        <taxon>Arthropoda</taxon>
        <taxon>Chelicerata</taxon>
        <taxon>Arachnida</taxon>
        <taxon>Acari</taxon>
        <taxon>Parasitiformes</taxon>
        <taxon>Ixodida</taxon>
        <taxon>Ixodoidea</taxon>
        <taxon>Ixodidae</taxon>
        <taxon>Haemaphysalinae</taxon>
        <taxon>Haemaphysalis</taxon>
    </lineage>
</organism>
<evidence type="ECO:0008006" key="4">
    <source>
        <dbReference type="Google" id="ProtNLM"/>
    </source>
</evidence>
<evidence type="ECO:0000313" key="3">
    <source>
        <dbReference type="Proteomes" id="UP000821853"/>
    </source>
</evidence>
<feature type="compositionally biased region" description="Polar residues" evidence="1">
    <location>
        <begin position="49"/>
        <end position="58"/>
    </location>
</feature>
<dbReference type="EMBL" id="JABSTR010000001">
    <property type="protein sequence ID" value="KAH9360684.1"/>
    <property type="molecule type" value="Genomic_DNA"/>
</dbReference>
<evidence type="ECO:0000313" key="2">
    <source>
        <dbReference type="EMBL" id="KAH9360684.1"/>
    </source>
</evidence>
<dbReference type="SUPFAM" id="SSF49854">
    <property type="entry name" value="Spermadhesin, CUB domain"/>
    <property type="match status" value="1"/>
</dbReference>
<name>A0A9J6FES3_HAELO</name>
<feature type="compositionally biased region" description="Basic residues" evidence="1">
    <location>
        <begin position="75"/>
        <end position="90"/>
    </location>
</feature>
<dbReference type="InterPro" id="IPR035914">
    <property type="entry name" value="Sperma_CUB_dom_sf"/>
</dbReference>
<keyword evidence="3" id="KW-1185">Reference proteome</keyword>
<accession>A0A9J6FES3</accession>
<proteinExistence type="predicted"/>
<dbReference type="VEuPathDB" id="VectorBase:HLOH_046403"/>
<dbReference type="Gene3D" id="2.60.120.290">
    <property type="entry name" value="Spermadhesin, CUB domain"/>
    <property type="match status" value="1"/>
</dbReference>
<gene>
    <name evidence="2" type="ORF">HPB48_004816</name>
</gene>